<dbReference type="OrthoDB" id="28092at2759"/>
<dbReference type="PANTHER" id="PTHR21573:SF0">
    <property type="entry name" value="ER MEMBRANE PROTEIN COMPLEX SUBUNIT 1"/>
    <property type="match status" value="1"/>
</dbReference>
<proteinExistence type="inferred from homology"/>
<evidence type="ECO:0000256" key="10">
    <source>
        <dbReference type="SAM" id="MobiDB-lite"/>
    </source>
</evidence>
<dbReference type="InterPro" id="IPR011678">
    <property type="entry name" value="EMC1_C"/>
</dbReference>
<evidence type="ECO:0000313" key="14">
    <source>
        <dbReference type="Proteomes" id="UP000693970"/>
    </source>
</evidence>
<evidence type="ECO:0000256" key="9">
    <source>
        <dbReference type="ARBA" id="ARBA00023180"/>
    </source>
</evidence>
<dbReference type="AlphaFoldDB" id="A0A9K3LAS3"/>
<comment type="subcellular location">
    <subcellularLocation>
        <location evidence="1">Endoplasmic reticulum membrane</location>
        <topology evidence="1">Single-pass type I membrane protein</topology>
    </subcellularLocation>
</comment>
<keyword evidence="9" id="KW-0325">Glycoprotein</keyword>
<dbReference type="PANTHER" id="PTHR21573">
    <property type="entry name" value="ER MEMBRANE PROTEIN COMPLEX SUBUNIT 1"/>
    <property type="match status" value="1"/>
</dbReference>
<reference evidence="13" key="1">
    <citation type="journal article" date="2021" name="Sci. Rep.">
        <title>Diploid genomic architecture of Nitzschia inconspicua, an elite biomass production diatom.</title>
        <authorList>
            <person name="Oliver A."/>
            <person name="Podell S."/>
            <person name="Pinowska A."/>
            <person name="Traller J.C."/>
            <person name="Smith S.R."/>
            <person name="McClure R."/>
            <person name="Beliaev A."/>
            <person name="Bohutskyi P."/>
            <person name="Hill E.A."/>
            <person name="Rabines A."/>
            <person name="Zheng H."/>
            <person name="Allen L.Z."/>
            <person name="Kuo A."/>
            <person name="Grigoriev I.V."/>
            <person name="Allen A.E."/>
            <person name="Hazlebeck D."/>
            <person name="Allen E.E."/>
        </authorList>
    </citation>
    <scope>NUCLEOTIDE SEQUENCE</scope>
    <source>
        <strain evidence="13">Hildebrandi</strain>
    </source>
</reference>
<dbReference type="Pfam" id="PF07774">
    <property type="entry name" value="EMC1_C"/>
    <property type="match status" value="1"/>
</dbReference>
<feature type="region of interest" description="Disordered" evidence="10">
    <location>
        <begin position="801"/>
        <end position="834"/>
    </location>
</feature>
<evidence type="ECO:0000256" key="11">
    <source>
        <dbReference type="SAM" id="Phobius"/>
    </source>
</evidence>
<keyword evidence="7 11" id="KW-1133">Transmembrane helix</keyword>
<organism evidence="13 14">
    <name type="scientific">Nitzschia inconspicua</name>
    <dbReference type="NCBI Taxonomy" id="303405"/>
    <lineage>
        <taxon>Eukaryota</taxon>
        <taxon>Sar</taxon>
        <taxon>Stramenopiles</taxon>
        <taxon>Ochrophyta</taxon>
        <taxon>Bacillariophyta</taxon>
        <taxon>Bacillariophyceae</taxon>
        <taxon>Bacillariophycidae</taxon>
        <taxon>Bacillariales</taxon>
        <taxon>Bacillariaceae</taxon>
        <taxon>Nitzschia</taxon>
    </lineage>
</organism>
<protein>
    <recommendedName>
        <fullName evidence="3">ER membrane protein complex subunit 1</fullName>
    </recommendedName>
</protein>
<feature type="transmembrane region" description="Helical" evidence="11">
    <location>
        <begin position="1055"/>
        <end position="1074"/>
    </location>
</feature>
<dbReference type="GO" id="GO:0034975">
    <property type="term" value="P:protein folding in endoplasmic reticulum"/>
    <property type="evidence" value="ECO:0007669"/>
    <property type="project" value="TreeGrafter"/>
</dbReference>
<dbReference type="GO" id="GO:0072546">
    <property type="term" value="C:EMC complex"/>
    <property type="evidence" value="ECO:0007669"/>
    <property type="project" value="InterPro"/>
</dbReference>
<evidence type="ECO:0000256" key="8">
    <source>
        <dbReference type="ARBA" id="ARBA00023136"/>
    </source>
</evidence>
<name>A0A9K3LAS3_9STRA</name>
<keyword evidence="5" id="KW-0732">Signal</keyword>
<reference evidence="13" key="2">
    <citation type="submission" date="2021-04" db="EMBL/GenBank/DDBJ databases">
        <authorList>
            <person name="Podell S."/>
        </authorList>
    </citation>
    <scope>NUCLEOTIDE SEQUENCE</scope>
    <source>
        <strain evidence="13">Hildebrandi</strain>
    </source>
</reference>
<dbReference type="EMBL" id="JAGRRH010000014">
    <property type="protein sequence ID" value="KAG7358038.1"/>
    <property type="molecule type" value="Genomic_DNA"/>
</dbReference>
<comment type="similarity">
    <text evidence="2">Belongs to the EMC1 family.</text>
</comment>
<feature type="domain" description="ER membrane protein complex subunit 1 C-terminal" evidence="12">
    <location>
        <begin position="869"/>
        <end position="1087"/>
    </location>
</feature>
<comment type="caution">
    <text evidence="13">The sequence shown here is derived from an EMBL/GenBank/DDBJ whole genome shotgun (WGS) entry which is preliminary data.</text>
</comment>
<evidence type="ECO:0000256" key="3">
    <source>
        <dbReference type="ARBA" id="ARBA00020824"/>
    </source>
</evidence>
<evidence type="ECO:0000256" key="2">
    <source>
        <dbReference type="ARBA" id="ARBA00007904"/>
    </source>
</evidence>
<keyword evidence="6" id="KW-0256">Endoplasmic reticulum</keyword>
<evidence type="ECO:0000256" key="7">
    <source>
        <dbReference type="ARBA" id="ARBA00022989"/>
    </source>
</evidence>
<dbReference type="Proteomes" id="UP000693970">
    <property type="component" value="Unassembled WGS sequence"/>
</dbReference>
<dbReference type="InterPro" id="IPR026895">
    <property type="entry name" value="EMC1"/>
</dbReference>
<accession>A0A9K3LAS3</accession>
<keyword evidence="4 11" id="KW-0812">Transmembrane</keyword>
<evidence type="ECO:0000256" key="5">
    <source>
        <dbReference type="ARBA" id="ARBA00022729"/>
    </source>
</evidence>
<evidence type="ECO:0000259" key="12">
    <source>
        <dbReference type="Pfam" id="PF07774"/>
    </source>
</evidence>
<evidence type="ECO:0000256" key="4">
    <source>
        <dbReference type="ARBA" id="ARBA00022692"/>
    </source>
</evidence>
<keyword evidence="8 11" id="KW-0472">Membrane</keyword>
<evidence type="ECO:0000256" key="6">
    <source>
        <dbReference type="ARBA" id="ARBA00022824"/>
    </source>
</evidence>
<evidence type="ECO:0000313" key="13">
    <source>
        <dbReference type="EMBL" id="KAG7358038.1"/>
    </source>
</evidence>
<sequence length="1088" mass="117399">MSFRRVDSAALWLFAWLSASLLFRSPTFLFCHALYAEDAGVLDFTVATTGHGAVGWVHSYQDTVVTTDTLSSSGSSSSGNQIKKGKTSCYVASRRQPKGKQHQEMNGILVWRRNVCSVPSDHQAHAIAAMEDVFFTADHAGVVRGWTMDDASLLWDAHLDSPNRVPKLWAIAGGSSQNLVAVASQQDLVLLDAGTGTVLHKVNALQAIHGNVRKGQTVQWLALALTTRSTLKVVFAHVDADGVIQSGNDVYTAELDIGSDQVKAVKAWNKGKHILADSVTLQLVAENKWHVMAISKSGSAVVDVSVDDSSVSEEIVVSKLHPKWTSVVAIEATSEPSVVRMSGKTTQDSEATMALFRFDGASVWERLYGLKDSPEIEFSSMAYCPTAGVVVTTGSDALVVYRHDSLNEAFASSSATVGIHERLSPLTPLTVKGDMVVPDGDTVWAISVLECSANKVTVMLSTERGSTTQLSFEVQAAGSIDVKVDWTAEEGLSSLSSVVFVDASHLGFDDLVEEQDVVASKLSLSGRLASQWQNTLNLLSASGIIDAVSHSNRDHIFGFVKVAALLSPSLHRIWGMDTAGDRRGSVRWTLDLPKSALWHSMVHGTTNSATAVHGINGDTHSREILVLSATPNGIHWMCIDGTNGAVNAEASVPISSPIVQVVPIYGASTGGCRQAALLLHDDLSITVIPADPETNELAMKQLHKTPNGLYTHKIDKVSNQLQSYQVALAAGESDKLVARSVGSASFAGEQIVKVVYPIRHEEIQSMSTILGDDSLLLKYINPHMVVIVTVLKDDDDDQSTTELASVVEKKTNKQPRKPAGVGTPETSPEPSEPLPNLFVNLVDTVSGRVLYRASHTGVDKTKDVSAVITENWVIYSYVNQKTRRTEVGVLTLHEGMIDSKGLTFFAKPEQVTSFSSFDARESTPVVLAKTYAFSKQITALGVTSTRQGIGSQNILVASSDGALNSFLRKIFETRRPVGEVKPDEKKEGLIPYRELIPDSPLLSLTYNQTTEPFTRIVSAETSLESQSLVLGYGGPDLFFTRTSPTKGFDLLPETFNKVLVGIVTVGIVVAVLVVQRMGDKKALQQSWL</sequence>
<gene>
    <name evidence="13" type="ORF">IV203_014625</name>
</gene>
<evidence type="ECO:0000256" key="1">
    <source>
        <dbReference type="ARBA" id="ARBA00004115"/>
    </source>
</evidence>
<keyword evidence="14" id="KW-1185">Reference proteome</keyword>